<dbReference type="AlphaFoldDB" id="A0A7X4GR75"/>
<name>A0A7X4GR75_9BURK</name>
<protein>
    <submittedName>
        <fullName evidence="1">Uncharacterized protein</fullName>
    </submittedName>
</protein>
<reference evidence="1 2" key="1">
    <citation type="submission" date="2019-12" db="EMBL/GenBank/DDBJ databases">
        <title>Novel species isolated from a subtropical stream in China.</title>
        <authorList>
            <person name="Lu H."/>
        </authorList>
    </citation>
    <scope>NUCLEOTIDE SEQUENCE [LARGE SCALE GENOMIC DNA]</scope>
    <source>
        <strain evidence="1 2">FT55W</strain>
    </source>
</reference>
<proteinExistence type="predicted"/>
<accession>A0A7X4GR75</accession>
<evidence type="ECO:0000313" key="2">
    <source>
        <dbReference type="Proteomes" id="UP000450012"/>
    </source>
</evidence>
<evidence type="ECO:0000313" key="1">
    <source>
        <dbReference type="EMBL" id="MYM68173.1"/>
    </source>
</evidence>
<comment type="caution">
    <text evidence="1">The sequence shown here is derived from an EMBL/GenBank/DDBJ whole genome shotgun (WGS) entry which is preliminary data.</text>
</comment>
<organism evidence="1 2">
    <name type="scientific">Duganella rivi</name>
    <dbReference type="NCBI Taxonomy" id="2666083"/>
    <lineage>
        <taxon>Bacteria</taxon>
        <taxon>Pseudomonadati</taxon>
        <taxon>Pseudomonadota</taxon>
        <taxon>Betaproteobacteria</taxon>
        <taxon>Burkholderiales</taxon>
        <taxon>Oxalobacteraceae</taxon>
        <taxon>Telluria group</taxon>
        <taxon>Duganella</taxon>
    </lineage>
</organism>
<dbReference type="InterPro" id="IPR008993">
    <property type="entry name" value="TIMP-like_OB-fold"/>
</dbReference>
<dbReference type="RefSeq" id="WP_161014699.1">
    <property type="nucleotide sequence ID" value="NZ_WWCK01000004.1"/>
</dbReference>
<sequence>MHLIFNAALASRLLIAPLLYLVLLTPTANAFCLAPQTEISGYKIPLDDEIKTAQSIIVGRVIQKNELKEDATDPVGITAYTIKIKVKTRLKGKLPDTISVRDENTSARYGMLLGEEHVLFISEDRDGTLWVDSCGNSAPAFRSQDLIKKIEAELRKR</sequence>
<dbReference type="Proteomes" id="UP000450012">
    <property type="component" value="Unassembled WGS sequence"/>
</dbReference>
<gene>
    <name evidence="1" type="ORF">GTP45_15235</name>
</gene>
<dbReference type="EMBL" id="WWCK01000004">
    <property type="protein sequence ID" value="MYM68173.1"/>
    <property type="molecule type" value="Genomic_DNA"/>
</dbReference>
<keyword evidence="2" id="KW-1185">Reference proteome</keyword>
<dbReference type="Gene3D" id="2.40.50.120">
    <property type="match status" value="1"/>
</dbReference>